<dbReference type="HOGENOM" id="CLU_075076_2_0_6"/>
<dbReference type="Gene3D" id="3.90.470.20">
    <property type="entry name" value="4'-phosphopantetheinyl transferase domain"/>
    <property type="match status" value="1"/>
</dbReference>
<evidence type="ECO:0000259" key="14">
    <source>
        <dbReference type="Pfam" id="PF01648"/>
    </source>
</evidence>
<dbReference type="eggNOG" id="COG2977">
    <property type="taxonomic scope" value="Bacteria"/>
</dbReference>
<evidence type="ECO:0000256" key="12">
    <source>
        <dbReference type="PIRSR" id="PIRSR603542-1"/>
    </source>
</evidence>
<feature type="binding site" evidence="12">
    <location>
        <begin position="105"/>
        <end position="106"/>
    </location>
    <ligand>
        <name>CoA</name>
        <dbReference type="ChEBI" id="CHEBI:57287"/>
    </ligand>
</feature>
<keyword evidence="17" id="KW-1185">Reference proteome</keyword>
<dbReference type="Pfam" id="PF17837">
    <property type="entry name" value="4PPT_N"/>
    <property type="match status" value="1"/>
</dbReference>
<dbReference type="SUPFAM" id="SSF56214">
    <property type="entry name" value="4'-phosphopantetheinyl transferase"/>
    <property type="match status" value="1"/>
</dbReference>
<evidence type="ECO:0000313" key="17">
    <source>
        <dbReference type="Proteomes" id="UP000053902"/>
    </source>
</evidence>
<feature type="binding site" evidence="12">
    <location>
        <position position="69"/>
    </location>
    <ligand>
        <name>CoA</name>
        <dbReference type="ChEBI" id="CHEBI:57287"/>
    </ligand>
</feature>
<dbReference type="GO" id="GO:0009366">
    <property type="term" value="C:enterobactin synthetase complex"/>
    <property type="evidence" value="ECO:0007669"/>
    <property type="project" value="InterPro"/>
</dbReference>
<protein>
    <recommendedName>
        <fullName evidence="5">Enterobactin synthase component D</fullName>
    </recommendedName>
    <alternativeName>
        <fullName evidence="8">4'-phosphopantetheinyl transferase EntD</fullName>
    </alternativeName>
    <alternativeName>
        <fullName evidence="9">Enterochelin synthase D</fullName>
    </alternativeName>
</protein>
<dbReference type="InterPro" id="IPR041354">
    <property type="entry name" value="4PPT_N"/>
</dbReference>
<comment type="catalytic activity">
    <reaction evidence="10">
        <text>apo-[aryl-carrier protein] + CoA = holo-[aryl-carrier protein] + adenosine 3',5'-bisphosphate + H(+)</text>
        <dbReference type="Rhea" id="RHEA:48404"/>
        <dbReference type="Rhea" id="RHEA-COMP:15903"/>
        <dbReference type="Rhea" id="RHEA-COMP:17557"/>
        <dbReference type="ChEBI" id="CHEBI:15378"/>
        <dbReference type="ChEBI" id="CHEBI:29999"/>
        <dbReference type="ChEBI" id="CHEBI:57287"/>
        <dbReference type="ChEBI" id="CHEBI:58343"/>
        <dbReference type="ChEBI" id="CHEBI:64479"/>
    </reaction>
</comment>
<dbReference type="InterPro" id="IPR037143">
    <property type="entry name" value="4-PPantetheinyl_Trfase_dom_sf"/>
</dbReference>
<evidence type="ECO:0000256" key="4">
    <source>
        <dbReference type="ARBA" id="ARBA00011503"/>
    </source>
</evidence>
<reference evidence="16 17" key="1">
    <citation type="submission" date="2014-07" db="EMBL/GenBank/DDBJ databases">
        <authorList>
            <person name="Urmite Genomes Urmite Genomes"/>
        </authorList>
    </citation>
    <scope>NUCLEOTIDE SEQUENCE [LARGE SCALE GENOMIC DNA]</scope>
    <source>
        <strain evidence="16 17">20_BN</strain>
    </source>
</reference>
<evidence type="ECO:0000256" key="10">
    <source>
        <dbReference type="ARBA" id="ARBA00049176"/>
    </source>
</evidence>
<gene>
    <name evidence="16" type="ORF">BN1079_01054</name>
</gene>
<dbReference type="GO" id="GO:0005886">
    <property type="term" value="C:plasma membrane"/>
    <property type="evidence" value="ECO:0007669"/>
    <property type="project" value="TreeGrafter"/>
</dbReference>
<comment type="function">
    <text evidence="1">Involved in the biosynthesis of the siderophore enterobactin (enterochelin), which is a macrocyclic trimeric lactone of N-(2,3-dihydroxybenzoyl)-serine. The serine trilactone serves as a scaffolding for the three catechol functionalities that provide hexadentate coordination for the tightly ligated iron(2+) atoms. Plays an essential role in the assembly of the enterobactin by catalyzing the transfer of the 4'-phosphopantetheine (Ppant) moiety from coenzyme A to the apo-domains of both EntB (ArCP domain) and EntF (PCP domain) to yield their holo-forms which make them competent for the activation of 2,3-dihydroxybenzoate (DHB) and L-serine, respectively.</text>
</comment>
<dbReference type="Proteomes" id="UP000053902">
    <property type="component" value="Unassembled WGS sequence"/>
</dbReference>
<dbReference type="GO" id="GO:0009239">
    <property type="term" value="P:enterobactin biosynthetic process"/>
    <property type="evidence" value="ECO:0007669"/>
    <property type="project" value="UniProtKB-UniPathway"/>
</dbReference>
<name>A0A078LV73_9PSED</name>
<feature type="binding site" evidence="12">
    <location>
        <position position="173"/>
    </location>
    <ligand>
        <name>CoA</name>
        <dbReference type="ChEBI" id="CHEBI:57287"/>
    </ligand>
</feature>
<comment type="cofactor">
    <cofactor evidence="13">
        <name>Mg(2+)</name>
        <dbReference type="ChEBI" id="CHEBI:18420"/>
    </cofactor>
</comment>
<dbReference type="OrthoDB" id="8210607at2"/>
<evidence type="ECO:0000256" key="2">
    <source>
        <dbReference type="ARBA" id="ARBA00004993"/>
    </source>
</evidence>
<dbReference type="InterPro" id="IPR008278">
    <property type="entry name" value="4-PPantetheinyl_Trfase_dom"/>
</dbReference>
<evidence type="ECO:0000256" key="1">
    <source>
        <dbReference type="ARBA" id="ARBA00003937"/>
    </source>
</evidence>
<keyword evidence="13" id="KW-0460">Magnesium</keyword>
<feature type="binding site" evidence="12">
    <location>
        <position position="177"/>
    </location>
    <ligand>
        <name>CoA</name>
        <dbReference type="ChEBI" id="CHEBI:57287"/>
    </ligand>
</feature>
<comment type="pathway">
    <text evidence="2">Siderophore biosynthesis; enterobactin biosynthesis.</text>
</comment>
<keyword evidence="7" id="KW-0259">Enterobactin biosynthesis</keyword>
<dbReference type="PANTHER" id="PTHR38096:SF1">
    <property type="entry name" value="ENTEROBACTIN SYNTHASE COMPONENT D"/>
    <property type="match status" value="1"/>
</dbReference>
<dbReference type="PRINTS" id="PR01399">
    <property type="entry name" value="ENTSNTHTASED"/>
</dbReference>
<feature type="binding site" evidence="13">
    <location>
        <position position="129"/>
    </location>
    <ligand>
        <name>Mg(2+)</name>
        <dbReference type="ChEBI" id="CHEBI:18420"/>
    </ligand>
</feature>
<feature type="binding site" evidence="13">
    <location>
        <position position="127"/>
    </location>
    <ligand>
        <name>Mg(2+)</name>
        <dbReference type="ChEBI" id="CHEBI:18420"/>
    </ligand>
</feature>
<evidence type="ECO:0000256" key="8">
    <source>
        <dbReference type="ARBA" id="ARBA00029894"/>
    </source>
</evidence>
<sequence>MSITVALPPHPVCCSPLLDHWPLPRALPGVQMLSTRFDPSLLDIEDFQRWGIPAPEAVSKRQTEFLAGRLCAHEALRRATGVASIPAVGEDRAPCWPNGVVGSITHGAGWAAAVAARAEQWRGLGLDVERILVSTRADRLAGEILTPRELENYGDLDDSQRATLVTLTFSIKESLFKALYPLVNKRFYFQEAELIHHDDNGQARLRLLNDLSQEWKSGAELEGQFVQFDGYLLSLVSIAR</sequence>
<dbReference type="GO" id="GO:0000287">
    <property type="term" value="F:magnesium ion binding"/>
    <property type="evidence" value="ECO:0007669"/>
    <property type="project" value="InterPro"/>
</dbReference>
<feature type="binding site" evidence="12">
    <location>
        <position position="127"/>
    </location>
    <ligand>
        <name>CoA</name>
        <dbReference type="ChEBI" id="CHEBI:57287"/>
    </ligand>
</feature>
<comment type="similarity">
    <text evidence="3">Belongs to the P-Pant transferase superfamily. EntD family.</text>
</comment>
<dbReference type="EMBL" id="CCSF01000001">
    <property type="protein sequence ID" value="CDZ93756.1"/>
    <property type="molecule type" value="Genomic_DNA"/>
</dbReference>
<comment type="subunit">
    <text evidence="4">EntB, EntD, EntE, and EntF form a multienzyme complex called enterobactin synthase.</text>
</comment>
<evidence type="ECO:0000256" key="7">
    <source>
        <dbReference type="ARBA" id="ARBA00023191"/>
    </source>
</evidence>
<feature type="binding site" evidence="12">
    <location>
        <position position="61"/>
    </location>
    <ligand>
        <name>CoA</name>
        <dbReference type="ChEBI" id="CHEBI:57287"/>
    </ligand>
</feature>
<dbReference type="UniPathway" id="UPA00017"/>
<evidence type="ECO:0000256" key="5">
    <source>
        <dbReference type="ARBA" id="ARBA00019087"/>
    </source>
</evidence>
<dbReference type="PANTHER" id="PTHR38096">
    <property type="entry name" value="ENTEROBACTIN SYNTHASE COMPONENT D"/>
    <property type="match status" value="1"/>
</dbReference>
<feature type="domain" description="4'-phosphopantetheinyl transferase N-terminal" evidence="15">
    <location>
        <begin position="56"/>
        <end position="116"/>
    </location>
</feature>
<dbReference type="RefSeq" id="WP_037022822.1">
    <property type="nucleotide sequence ID" value="NZ_CCSF01000001.1"/>
</dbReference>
<dbReference type="STRING" id="1499686.BN1079_01054"/>
<keyword evidence="13" id="KW-0479">Metal-binding</keyword>
<evidence type="ECO:0000256" key="3">
    <source>
        <dbReference type="ARBA" id="ARBA00008342"/>
    </source>
</evidence>
<dbReference type="AlphaFoldDB" id="A0A078LV73"/>
<dbReference type="Pfam" id="PF01648">
    <property type="entry name" value="ACPS"/>
    <property type="match status" value="1"/>
</dbReference>
<evidence type="ECO:0000313" key="16">
    <source>
        <dbReference type="EMBL" id="CDZ93756.1"/>
    </source>
</evidence>
<comment type="catalytic activity">
    <reaction evidence="11">
        <text>apo-[peptidyl-carrier protein] + CoA = holo-[peptidyl-carrier protein] + adenosine 3',5'-bisphosphate + H(+)</text>
        <dbReference type="Rhea" id="RHEA:46228"/>
        <dbReference type="Rhea" id="RHEA-COMP:11479"/>
        <dbReference type="Rhea" id="RHEA-COMP:11480"/>
        <dbReference type="ChEBI" id="CHEBI:15378"/>
        <dbReference type="ChEBI" id="CHEBI:29999"/>
        <dbReference type="ChEBI" id="CHEBI:57287"/>
        <dbReference type="ChEBI" id="CHEBI:58343"/>
        <dbReference type="ChEBI" id="CHEBI:64479"/>
    </reaction>
</comment>
<evidence type="ECO:0000256" key="6">
    <source>
        <dbReference type="ARBA" id="ARBA00022679"/>
    </source>
</evidence>
<evidence type="ECO:0000256" key="9">
    <source>
        <dbReference type="ARBA" id="ARBA00031996"/>
    </source>
</evidence>
<evidence type="ECO:0000259" key="15">
    <source>
        <dbReference type="Pfam" id="PF17837"/>
    </source>
</evidence>
<feature type="domain" description="4'-phosphopantetheinyl transferase" evidence="14">
    <location>
        <begin position="123"/>
        <end position="229"/>
    </location>
</feature>
<keyword evidence="6" id="KW-0808">Transferase</keyword>
<evidence type="ECO:0000256" key="13">
    <source>
        <dbReference type="PIRSR" id="PIRSR603542-2"/>
    </source>
</evidence>
<proteinExistence type="inferred from homology"/>
<organism evidence="16 17">
    <name type="scientific">Pseudomonas saudiphocaensis</name>
    <dbReference type="NCBI Taxonomy" id="1499686"/>
    <lineage>
        <taxon>Bacteria</taxon>
        <taxon>Pseudomonadati</taxon>
        <taxon>Pseudomonadota</taxon>
        <taxon>Gammaproteobacteria</taxon>
        <taxon>Pseudomonadales</taxon>
        <taxon>Pseudomonadaceae</taxon>
        <taxon>Pseudomonas</taxon>
    </lineage>
</organism>
<evidence type="ECO:0000256" key="11">
    <source>
        <dbReference type="ARBA" id="ARBA00049191"/>
    </source>
</evidence>
<dbReference type="GO" id="GO:0008897">
    <property type="term" value="F:holo-[acyl-carrier-protein] synthase activity"/>
    <property type="evidence" value="ECO:0007669"/>
    <property type="project" value="InterPro"/>
</dbReference>
<accession>A0A078LV73</accession>
<dbReference type="InterPro" id="IPR003542">
    <property type="entry name" value="Enbac_synth_compD-like"/>
</dbReference>